<evidence type="ECO:0000313" key="6">
    <source>
        <dbReference type="EMBL" id="ADH91791.1"/>
    </source>
</evidence>
<dbReference type="Gene3D" id="2.60.40.10">
    <property type="entry name" value="Immunoglobulins"/>
    <property type="match status" value="1"/>
</dbReference>
<dbReference type="GO" id="GO:0005975">
    <property type="term" value="P:carbohydrate metabolic process"/>
    <property type="evidence" value="ECO:0007669"/>
    <property type="project" value="UniProtKB-ARBA"/>
</dbReference>
<dbReference type="Pfam" id="PF17802">
    <property type="entry name" value="SpaA"/>
    <property type="match status" value="1"/>
</dbReference>
<keyword evidence="2" id="KW-0472">Membrane</keyword>
<evidence type="ECO:0000313" key="7">
    <source>
        <dbReference type="Proteomes" id="UP000000376"/>
    </source>
</evidence>
<accession>D7BLJ2</accession>
<evidence type="ECO:0000259" key="4">
    <source>
        <dbReference type="Pfam" id="PF19403"/>
    </source>
</evidence>
<feature type="transmembrane region" description="Helical" evidence="2">
    <location>
        <begin position="789"/>
        <end position="810"/>
    </location>
</feature>
<protein>
    <submittedName>
        <fullName evidence="6">LPXTG-motif cell wall anchor domain protein</fullName>
    </submittedName>
</protein>
<dbReference type="InterPro" id="IPR045826">
    <property type="entry name" value="SpaA_PFL_dom_2"/>
</dbReference>
<feature type="region of interest" description="Disordered" evidence="1">
    <location>
        <begin position="108"/>
        <end position="135"/>
    </location>
</feature>
<organism evidence="6 7">
    <name type="scientific">Arcanobacterium haemolyticum (strain ATCC 9345 / DSM 20595 / CCM 5947 / CCUG 17215 / LMG 16163 / NBRC 15585 / NCTC 8452 / 11018)</name>
    <dbReference type="NCBI Taxonomy" id="644284"/>
    <lineage>
        <taxon>Bacteria</taxon>
        <taxon>Bacillati</taxon>
        <taxon>Actinomycetota</taxon>
        <taxon>Actinomycetes</taxon>
        <taxon>Actinomycetales</taxon>
        <taxon>Actinomycetaceae</taxon>
        <taxon>Arcanobacterium</taxon>
    </lineage>
</organism>
<dbReference type="InterPro" id="IPR055371">
    <property type="entry name" value="SpaA_PFL_dom_4"/>
</dbReference>
<dbReference type="HOGENOM" id="CLU_345699_0_0_11"/>
<dbReference type="InterPro" id="IPR047995">
    <property type="entry name" value="Choice_anch_K"/>
</dbReference>
<reference evidence="6 7" key="1">
    <citation type="journal article" date="2010" name="Stand. Genomic Sci.">
        <title>Complete genome sequence of Arcanobacterium haemolyticum type strain (11018).</title>
        <authorList>
            <person name="Yasawong M."/>
            <person name="Teshima H."/>
            <person name="Lapidus A."/>
            <person name="Nolan M."/>
            <person name="Lucas S."/>
            <person name="Glavina Del Rio T."/>
            <person name="Tice H."/>
            <person name="Cheng J."/>
            <person name="Bruce D."/>
            <person name="Detter C."/>
            <person name="Tapia R."/>
            <person name="Han C."/>
            <person name="Goodwin L."/>
            <person name="Pitluck S."/>
            <person name="Liolios K."/>
            <person name="Ivanova N."/>
            <person name="Mavromatis K."/>
            <person name="Mikhailova N."/>
            <person name="Pati A."/>
            <person name="Chen A."/>
            <person name="Palaniappan K."/>
            <person name="Land M."/>
            <person name="Hauser L."/>
            <person name="Chang Y."/>
            <person name="Jeffries C."/>
            <person name="Rohde M."/>
            <person name="Sikorski J."/>
            <person name="Pukall R."/>
            <person name="Goker M."/>
            <person name="Woyke T."/>
            <person name="Bristow J."/>
            <person name="Eisen J."/>
            <person name="Markowitz V."/>
            <person name="Hugenholtz P."/>
            <person name="Kyrpides N."/>
            <person name="Klenk H."/>
        </authorList>
    </citation>
    <scope>NUCLEOTIDE SEQUENCE [LARGE SCALE GENOMIC DNA]</scope>
    <source>
        <strain evidence="7">ATCC 9345 / DSM 20595 / CCUG 17215 / LMG 16163 / NBRC 15585 / NCTC 8452 / 11018</strain>
    </source>
</reference>
<name>D7BLJ2_ARCHD</name>
<feature type="domain" description="SpaA-like prealbumin fold" evidence="4">
    <location>
        <begin position="553"/>
        <end position="639"/>
    </location>
</feature>
<keyword evidence="2" id="KW-1133">Transmembrane helix</keyword>
<dbReference type="InterPro" id="IPR013783">
    <property type="entry name" value="Ig-like_fold"/>
</dbReference>
<dbReference type="eggNOG" id="COG4932">
    <property type="taxonomic scope" value="Bacteria"/>
</dbReference>
<dbReference type="Proteomes" id="UP000000376">
    <property type="component" value="Chromosome"/>
</dbReference>
<keyword evidence="2" id="KW-0812">Transmembrane</keyword>
<evidence type="ECO:0000256" key="1">
    <source>
        <dbReference type="SAM" id="MobiDB-lite"/>
    </source>
</evidence>
<dbReference type="AlphaFoldDB" id="D7BLJ2"/>
<sequence>MAMRVQHPGKTTSFRRSVTSFLGAALLFGLGGLVPAYAANGTSGAAEAPAPGAKIMATPETLPNQNGKNLPEIEIGEVTGQLVGHTTKGHPELDAGNKIRFGVATTQGGQAIPSGETRDMISTGKSPEVKSGENKTALVSHGQPFQVIPKKEDENYFLKLGSSMEYELEHNKTYIFERYSGQTTIRSAGTSNRFQLTEAQSDLVSRIKNLDVRQYVFYAGAWYPLRTSLYPPYTRLNPNERIEDKGIHYLPKKIKMGQLGDGYNIGNGHSVLAFKPIANEYKVKPGEKFPIGMFTHYNNRVTIVSGAPGVFLGNIKVGILGQTFSFPYTLTETDNGNDSTADEADDTLSFDKETNLEKKITVGNVEYTLRLHGFSQANGHKCENKIDDSQIDKPLKTKENQQTSGCLWASLEQVRTLQISKELVNGPESENKNEFSFGIDSRDVTFKDPEKDLQNLKAKPTTTGKGGRAKVFTTPAKFVVGKELSIEEKDLPANWKLDSAKCYEGSDKDEKKPLMGVTLKNTKLTLPANLYAKTTEDLPITCVFTNKYDSPKAKLTLKKEVKNEFGGQGVLDEKSWSGKLTAQRVDNSEGKPTVHSGAFEFKDGKWQKQEIDPGKYELKEETLNGYAFESLVCKDAKKPEKSAESPIELVTAGDKHFIDLKPGQDVECTFTNKQIPGEITWEKVDAEAKEKLLEGSEWTLVRKGGTDKDKITVVENSEKDTEKTNGKFHVKNLAWGEWELVETKAPFGYLIDASQKKTITIGPDKTQQNLGKIENKKAHTPVIPLTGGMGTQSIVLGGLFLLGIAGFAVIRSRRAHA</sequence>
<dbReference type="Pfam" id="PF19403">
    <property type="entry name" value="SpaA_2"/>
    <property type="match status" value="1"/>
</dbReference>
<feature type="domain" description="SpaA-like prealbumin fold" evidence="5">
    <location>
        <begin position="458"/>
        <end position="547"/>
    </location>
</feature>
<proteinExistence type="predicted"/>
<dbReference type="Pfam" id="PF24514">
    <property type="entry name" value="SpaA_4"/>
    <property type="match status" value="1"/>
</dbReference>
<gene>
    <name evidence="6" type="ordered locus">Arch_0023</name>
</gene>
<dbReference type="STRING" id="644284.Arch_0023"/>
<dbReference type="KEGG" id="ahe:Arch_0023"/>
<evidence type="ECO:0000259" key="3">
    <source>
        <dbReference type="Pfam" id="PF17802"/>
    </source>
</evidence>
<dbReference type="EMBL" id="CP002045">
    <property type="protein sequence ID" value="ADH91791.1"/>
    <property type="molecule type" value="Genomic_DNA"/>
</dbReference>
<dbReference type="OrthoDB" id="3732843at2"/>
<feature type="domain" description="SpaA-like prealbumin fold" evidence="3">
    <location>
        <begin position="677"/>
        <end position="766"/>
    </location>
</feature>
<dbReference type="NCBIfam" id="NF038131">
    <property type="entry name" value="choice_anch_K"/>
    <property type="match status" value="1"/>
</dbReference>
<keyword evidence="7" id="KW-1185">Reference proteome</keyword>
<dbReference type="InterPro" id="IPR041033">
    <property type="entry name" value="SpaA_PFL_dom_1"/>
</dbReference>
<evidence type="ECO:0000256" key="2">
    <source>
        <dbReference type="SAM" id="Phobius"/>
    </source>
</evidence>
<evidence type="ECO:0000259" key="5">
    <source>
        <dbReference type="Pfam" id="PF24514"/>
    </source>
</evidence>